<name>A0A7C9HME4_9GAMM</name>
<gene>
    <name evidence="13" type="ORF">GN331_09360</name>
</gene>
<evidence type="ECO:0000256" key="2">
    <source>
        <dbReference type="ARBA" id="ARBA00021549"/>
    </source>
</evidence>
<dbReference type="AlphaFoldDB" id="A0A7C9HME4"/>
<keyword evidence="5" id="KW-0997">Cell inner membrane</keyword>
<keyword evidence="6 11" id="KW-0812">Transmembrane</keyword>
<protein>
    <recommendedName>
        <fullName evidence="2">Type II secretion system protein H</fullName>
    </recommendedName>
    <alternativeName>
        <fullName evidence="10">General secretion pathway protein H</fullName>
    </alternativeName>
</protein>
<dbReference type="NCBIfam" id="TIGR02532">
    <property type="entry name" value="IV_pilin_GFxxxE"/>
    <property type="match status" value="1"/>
</dbReference>
<dbReference type="GO" id="GO:0015627">
    <property type="term" value="C:type II protein secretion system complex"/>
    <property type="evidence" value="ECO:0007669"/>
    <property type="project" value="InterPro"/>
</dbReference>
<keyword evidence="3" id="KW-1003">Cell membrane</keyword>
<dbReference type="Proteomes" id="UP000479692">
    <property type="component" value="Unassembled WGS sequence"/>
</dbReference>
<dbReference type="GO" id="GO:0015628">
    <property type="term" value="P:protein secretion by the type II secretion system"/>
    <property type="evidence" value="ECO:0007669"/>
    <property type="project" value="InterPro"/>
</dbReference>
<dbReference type="PROSITE" id="PS00409">
    <property type="entry name" value="PROKAR_NTER_METHYL"/>
    <property type="match status" value="1"/>
</dbReference>
<dbReference type="EMBL" id="WOXT01000002">
    <property type="protein sequence ID" value="MUV14412.1"/>
    <property type="molecule type" value="Genomic_DNA"/>
</dbReference>
<accession>A0A7C9HME4</accession>
<keyword evidence="4" id="KW-0488">Methylation</keyword>
<dbReference type="SUPFAM" id="SSF54523">
    <property type="entry name" value="Pili subunits"/>
    <property type="match status" value="1"/>
</dbReference>
<dbReference type="Gene3D" id="3.55.40.10">
    <property type="entry name" value="minor pseudopilin epsh domain"/>
    <property type="match status" value="1"/>
</dbReference>
<sequence length="211" mass="22402">MGEILQARRRVFAPRQTAAGFTLIELMVTIVVAGILLAVAVPQFESTINSNRLAGGANELLTSLQTARMEAMRFNHRTTLCLSRNPTSTTPTCAPANASDATGFITYIDINGNDLYNTGTDTLVRQSTLPPNVRILPSASLATANGSQVTFRADGFARSPPNNDMATGRIDVCLPVGRPAENVRRIEIGVGSRMSVTRVDTDGVCAAPGNP</sequence>
<dbReference type="GO" id="GO:0005886">
    <property type="term" value="C:plasma membrane"/>
    <property type="evidence" value="ECO:0007669"/>
    <property type="project" value="UniProtKB-SubCell"/>
</dbReference>
<evidence type="ECO:0000256" key="7">
    <source>
        <dbReference type="ARBA" id="ARBA00022989"/>
    </source>
</evidence>
<dbReference type="Pfam" id="PF07963">
    <property type="entry name" value="N_methyl"/>
    <property type="match status" value="1"/>
</dbReference>
<comment type="subcellular location">
    <subcellularLocation>
        <location evidence="1">Cell inner membrane</location>
        <topology evidence="1">Single-pass membrane protein</topology>
    </subcellularLocation>
</comment>
<evidence type="ECO:0000313" key="13">
    <source>
        <dbReference type="EMBL" id="MUV14412.1"/>
    </source>
</evidence>
<evidence type="ECO:0000256" key="4">
    <source>
        <dbReference type="ARBA" id="ARBA00022481"/>
    </source>
</evidence>
<evidence type="ECO:0000259" key="12">
    <source>
        <dbReference type="Pfam" id="PF12019"/>
    </source>
</evidence>
<dbReference type="InterPro" id="IPR022346">
    <property type="entry name" value="T2SS_GspH"/>
</dbReference>
<comment type="similarity">
    <text evidence="9">Belongs to the GSP H family.</text>
</comment>
<proteinExistence type="inferred from homology"/>
<feature type="transmembrane region" description="Helical" evidence="11">
    <location>
        <begin position="21"/>
        <end position="41"/>
    </location>
</feature>
<comment type="caution">
    <text evidence="13">The sequence shown here is derived from an EMBL/GenBank/DDBJ whole genome shotgun (WGS) entry which is preliminary data.</text>
</comment>
<evidence type="ECO:0000256" key="9">
    <source>
        <dbReference type="ARBA" id="ARBA00025772"/>
    </source>
</evidence>
<evidence type="ECO:0000256" key="11">
    <source>
        <dbReference type="SAM" id="Phobius"/>
    </source>
</evidence>
<evidence type="ECO:0000256" key="6">
    <source>
        <dbReference type="ARBA" id="ARBA00022692"/>
    </source>
</evidence>
<reference evidence="13 14" key="1">
    <citation type="submission" date="2019-12" db="EMBL/GenBank/DDBJ databases">
        <authorList>
            <person name="Xu J."/>
        </authorList>
    </citation>
    <scope>NUCLEOTIDE SEQUENCE [LARGE SCALE GENOMIC DNA]</scope>
    <source>
        <strain evidence="13 14">HX-5-24</strain>
    </source>
</reference>
<keyword evidence="8 11" id="KW-0472">Membrane</keyword>
<evidence type="ECO:0000256" key="1">
    <source>
        <dbReference type="ARBA" id="ARBA00004377"/>
    </source>
</evidence>
<organism evidence="13 14">
    <name type="scientific">Noviluteimonas gilva</name>
    <dbReference type="NCBI Taxonomy" id="2682097"/>
    <lineage>
        <taxon>Bacteria</taxon>
        <taxon>Pseudomonadati</taxon>
        <taxon>Pseudomonadota</taxon>
        <taxon>Gammaproteobacteria</taxon>
        <taxon>Lysobacterales</taxon>
        <taxon>Lysobacteraceae</taxon>
        <taxon>Noviluteimonas</taxon>
    </lineage>
</organism>
<dbReference type="Pfam" id="PF12019">
    <property type="entry name" value="GspH"/>
    <property type="match status" value="1"/>
</dbReference>
<keyword evidence="7 11" id="KW-1133">Transmembrane helix</keyword>
<evidence type="ECO:0000256" key="5">
    <source>
        <dbReference type="ARBA" id="ARBA00022519"/>
    </source>
</evidence>
<evidence type="ECO:0000256" key="8">
    <source>
        <dbReference type="ARBA" id="ARBA00023136"/>
    </source>
</evidence>
<evidence type="ECO:0000313" key="14">
    <source>
        <dbReference type="Proteomes" id="UP000479692"/>
    </source>
</evidence>
<keyword evidence="14" id="KW-1185">Reference proteome</keyword>
<dbReference type="RefSeq" id="WP_156641703.1">
    <property type="nucleotide sequence ID" value="NZ_WOXT01000002.1"/>
</dbReference>
<dbReference type="InterPro" id="IPR045584">
    <property type="entry name" value="Pilin-like"/>
</dbReference>
<evidence type="ECO:0000256" key="10">
    <source>
        <dbReference type="ARBA" id="ARBA00030775"/>
    </source>
</evidence>
<evidence type="ECO:0000256" key="3">
    <source>
        <dbReference type="ARBA" id="ARBA00022475"/>
    </source>
</evidence>
<feature type="domain" description="General secretion pathway GspH" evidence="12">
    <location>
        <begin position="57"/>
        <end position="188"/>
    </location>
</feature>
<dbReference type="InterPro" id="IPR012902">
    <property type="entry name" value="N_methyl_site"/>
</dbReference>